<keyword evidence="2" id="KW-0732">Signal</keyword>
<feature type="signal peptide" evidence="2">
    <location>
        <begin position="1"/>
        <end position="23"/>
    </location>
</feature>
<name>A0A1I8IQW1_9PLAT</name>
<reference evidence="4" key="1">
    <citation type="submission" date="2016-11" db="UniProtKB">
        <authorList>
            <consortium name="WormBaseParasite"/>
        </authorList>
    </citation>
    <scope>IDENTIFICATION</scope>
</reference>
<feature type="compositionally biased region" description="Pro residues" evidence="1">
    <location>
        <begin position="82"/>
        <end position="96"/>
    </location>
</feature>
<dbReference type="Proteomes" id="UP000095280">
    <property type="component" value="Unplaced"/>
</dbReference>
<feature type="region of interest" description="Disordered" evidence="1">
    <location>
        <begin position="76"/>
        <end position="106"/>
    </location>
</feature>
<evidence type="ECO:0000256" key="2">
    <source>
        <dbReference type="SAM" id="SignalP"/>
    </source>
</evidence>
<dbReference type="AlphaFoldDB" id="A0A1I8IQW1"/>
<keyword evidence="3" id="KW-1185">Reference proteome</keyword>
<organism evidence="3 4">
    <name type="scientific">Macrostomum lignano</name>
    <dbReference type="NCBI Taxonomy" id="282301"/>
    <lineage>
        <taxon>Eukaryota</taxon>
        <taxon>Metazoa</taxon>
        <taxon>Spiralia</taxon>
        <taxon>Lophotrochozoa</taxon>
        <taxon>Platyhelminthes</taxon>
        <taxon>Rhabditophora</taxon>
        <taxon>Macrostomorpha</taxon>
        <taxon>Macrostomida</taxon>
        <taxon>Macrostomidae</taxon>
        <taxon>Macrostomum</taxon>
    </lineage>
</organism>
<sequence length="176" mass="20049">MRRLVRWNTMSLQQLFLARMTLARLASILPVAKCSELKPRTLASGSTGWTEFEQWLSISQSSAKFLALTTRSRCRRSTVAPAAPPRPVRPPPPPAPASLHRPPLQPRRRLHLQRWRHRMRRCRITRLCLRRSGRASATSQPACQTSTAPEAAESPIRVRTACWHLCATPSPSWMIW</sequence>
<evidence type="ECO:0000313" key="3">
    <source>
        <dbReference type="Proteomes" id="UP000095280"/>
    </source>
</evidence>
<evidence type="ECO:0000313" key="4">
    <source>
        <dbReference type="WBParaSite" id="maker-uti_cns_0015335-snap-gene-0.4-mRNA-1"/>
    </source>
</evidence>
<proteinExistence type="predicted"/>
<accession>A0A1I8IQW1</accession>
<protein>
    <submittedName>
        <fullName evidence="4">Secreted protein</fullName>
    </submittedName>
</protein>
<evidence type="ECO:0000256" key="1">
    <source>
        <dbReference type="SAM" id="MobiDB-lite"/>
    </source>
</evidence>
<dbReference type="WBParaSite" id="maker-uti_cns_0015335-snap-gene-0.4-mRNA-1">
    <property type="protein sequence ID" value="maker-uti_cns_0015335-snap-gene-0.4-mRNA-1"/>
    <property type="gene ID" value="maker-uti_cns_0015335-snap-gene-0.4"/>
</dbReference>
<feature type="chain" id="PRO_5009321154" evidence="2">
    <location>
        <begin position="24"/>
        <end position="176"/>
    </location>
</feature>